<evidence type="ECO:0000313" key="6">
    <source>
        <dbReference type="EMBL" id="SFF10301.1"/>
    </source>
</evidence>
<proteinExistence type="inferred from homology"/>
<accession>A0A1I2G0Y8</accession>
<name>A0A1I2G0Y8_9BURK</name>
<evidence type="ECO:0000256" key="4">
    <source>
        <dbReference type="PIRNR" id="PIRNR016020"/>
    </source>
</evidence>
<dbReference type="EC" id="5.1.3.15" evidence="4"/>
<evidence type="ECO:0000256" key="5">
    <source>
        <dbReference type="PIRSR" id="PIRSR016020-1"/>
    </source>
</evidence>
<organism evidence="6 7">
    <name type="scientific">Paracidovorax wautersii</name>
    <dbReference type="NCBI Taxonomy" id="1177982"/>
    <lineage>
        <taxon>Bacteria</taxon>
        <taxon>Pseudomonadati</taxon>
        <taxon>Pseudomonadota</taxon>
        <taxon>Betaproteobacteria</taxon>
        <taxon>Burkholderiales</taxon>
        <taxon>Comamonadaceae</taxon>
        <taxon>Paracidovorax</taxon>
    </lineage>
</organism>
<keyword evidence="7" id="KW-1185">Reference proteome</keyword>
<dbReference type="GO" id="GO:0005975">
    <property type="term" value="P:carbohydrate metabolic process"/>
    <property type="evidence" value="ECO:0007669"/>
    <property type="project" value="InterPro"/>
</dbReference>
<comment type="similarity">
    <text evidence="2 4">Belongs to the glucose-6-phosphate 1-epimerase family.</text>
</comment>
<dbReference type="GO" id="GO:0005737">
    <property type="term" value="C:cytoplasm"/>
    <property type="evidence" value="ECO:0007669"/>
    <property type="project" value="TreeGrafter"/>
</dbReference>
<gene>
    <name evidence="6" type="ORF">SAMN04489711_112142</name>
</gene>
<evidence type="ECO:0000256" key="1">
    <source>
        <dbReference type="ARBA" id="ARBA00001096"/>
    </source>
</evidence>
<reference evidence="7" key="1">
    <citation type="submission" date="2016-10" db="EMBL/GenBank/DDBJ databases">
        <authorList>
            <person name="Varghese N."/>
            <person name="Submissions S."/>
        </authorList>
    </citation>
    <scope>NUCLEOTIDE SEQUENCE [LARGE SCALE GENOMIC DNA]</scope>
    <source>
        <strain evidence="7">DSM 27981</strain>
    </source>
</reference>
<evidence type="ECO:0000256" key="3">
    <source>
        <dbReference type="ARBA" id="ARBA00023235"/>
    </source>
</evidence>
<dbReference type="AlphaFoldDB" id="A0A1I2G0Y8"/>
<dbReference type="InterPro" id="IPR011013">
    <property type="entry name" value="Gal_mutarotase_sf_dom"/>
</dbReference>
<dbReference type="PANTHER" id="PTHR11122">
    <property type="entry name" value="APOSPORY-ASSOCIATED PROTEIN C-RELATED"/>
    <property type="match status" value="1"/>
</dbReference>
<dbReference type="GO" id="GO:0030246">
    <property type="term" value="F:carbohydrate binding"/>
    <property type="evidence" value="ECO:0007669"/>
    <property type="project" value="UniProtKB-UniRule"/>
</dbReference>
<comment type="catalytic activity">
    <reaction evidence="1">
        <text>alpha-D-glucose 6-phosphate = beta-D-glucose 6-phosphate</text>
        <dbReference type="Rhea" id="RHEA:16249"/>
        <dbReference type="ChEBI" id="CHEBI:58225"/>
        <dbReference type="ChEBI" id="CHEBI:58247"/>
        <dbReference type="EC" id="5.1.3.15"/>
    </reaction>
</comment>
<dbReference type="Proteomes" id="UP000199119">
    <property type="component" value="Unassembled WGS sequence"/>
</dbReference>
<evidence type="ECO:0000313" key="7">
    <source>
        <dbReference type="Proteomes" id="UP000199119"/>
    </source>
</evidence>
<dbReference type="GO" id="GO:0047938">
    <property type="term" value="F:glucose-6-phosphate 1-epimerase activity"/>
    <property type="evidence" value="ECO:0007669"/>
    <property type="project" value="UniProtKB-UniRule"/>
</dbReference>
<dbReference type="Pfam" id="PF01263">
    <property type="entry name" value="Aldose_epim"/>
    <property type="match status" value="1"/>
</dbReference>
<dbReference type="STRING" id="1177982.SAMN04489711_112142"/>
<dbReference type="PANTHER" id="PTHR11122:SF13">
    <property type="entry name" value="GLUCOSE-6-PHOSPHATE 1-EPIMERASE"/>
    <property type="match status" value="1"/>
</dbReference>
<feature type="active site" evidence="5">
    <location>
        <position position="174"/>
    </location>
</feature>
<sequence>MVTGFYNKPMSAPLNAAPPVASSFLFHGQPAWQMALPGGDRVVVAAQGAQVLSWTTADGTERLFLSPRSVFDGHTAIRGGVPVCFPQFNQRGPLPKHGFARNLPWQLSGSGEAADGQGRFLRLSLADSEATRRWWPDQSFAAELAVTLRPGALRVELSAHNPGTTAWDFTAALHTYLRVDDIATVRLDGLDGCARWDAVADVHGVQHGPVSFEGEYDSVFAAAPAPLQVQPAAGGRLSIAQGAEWDNTVVWNPGATRCAALADMPADGYRHMLCVEAACIDRPVAMAPGARWSGWQQLQVL</sequence>
<dbReference type="SUPFAM" id="SSF74650">
    <property type="entry name" value="Galactose mutarotase-like"/>
    <property type="match status" value="1"/>
</dbReference>
<dbReference type="InterPro" id="IPR014718">
    <property type="entry name" value="GH-type_carb-bd"/>
</dbReference>
<evidence type="ECO:0000256" key="2">
    <source>
        <dbReference type="ARBA" id="ARBA00005866"/>
    </source>
</evidence>
<dbReference type="CDD" id="cd09020">
    <property type="entry name" value="D-hex-6-P-epi_like"/>
    <property type="match status" value="1"/>
</dbReference>
<dbReference type="Gene3D" id="2.70.98.10">
    <property type="match status" value="1"/>
</dbReference>
<keyword evidence="3 4" id="KW-0413">Isomerase</keyword>
<dbReference type="InterPro" id="IPR025532">
    <property type="entry name" value="G6P_1-epimerase"/>
</dbReference>
<protein>
    <recommendedName>
        <fullName evidence="4">Putative glucose-6-phosphate 1-epimerase</fullName>
        <ecNumber evidence="4">5.1.3.15</ecNumber>
    </recommendedName>
</protein>
<dbReference type="EMBL" id="FONX01000012">
    <property type="protein sequence ID" value="SFF10301.1"/>
    <property type="molecule type" value="Genomic_DNA"/>
</dbReference>
<dbReference type="PIRSF" id="PIRSF016020">
    <property type="entry name" value="PHexose_mutarotase"/>
    <property type="match status" value="1"/>
</dbReference>
<dbReference type="InterPro" id="IPR008183">
    <property type="entry name" value="Aldose_1/G6P_1-epimerase"/>
</dbReference>
<feature type="active site" evidence="5">
    <location>
        <position position="276"/>
    </location>
</feature>